<dbReference type="InterPro" id="IPR052728">
    <property type="entry name" value="O2_lipid_transport_reg"/>
</dbReference>
<dbReference type="PANTHER" id="PTHR11161">
    <property type="entry name" value="O-ACYLTRANSFERASE"/>
    <property type="match status" value="1"/>
</dbReference>
<keyword evidence="2" id="KW-0812">Transmembrane</keyword>
<sequence length="689" mass="78273">MRAKMILVQFFVFVSLISLISAFKSNFDLSPLNLDINYEGEDIDVSNFYLQFLCGGDFTTRNVSDACTNQMQAVCDNREILLEMSDAWSKLPYTGMIRSTKQDWGSFDQCINIDYQPPIGLRVLGKYCLNGIAIPTEIRPNLTINDVYLLSYCVPDSCSASDLANLIFNASSQTIISNLINDIYCSTKESDSTIDTSGIIVAVIFCFLLLISTLATALDVLSHTGQLKIKHPSLTAFSLFTNGRKLSQITYTNGSSDQILVIHGLKVISMMWIMAAHAAGAFGVLPIFNEDEGKQFQTKSYSVYLQAAYLGVDTFFFISGFLLAFQYFKGPAKKPLIVQVASLPGIALHRYLRVTPVVLMFYLFTTFLMKYIGSGPLKPAISTYYTEPCKENWWAVFLYIQNYYNPTDLCWTHLWYLSADWQLFLIGLVIMVAMAWQLKRNFKHLMMGMAVLNGLFLLLPIYSKLQFPDFDEMNEEYDTHSKLVTYFMGVTLGCYLRTQKDKPYFFRKGWNISMWLLSLITLFACTIVLNEVKIQTDSQLSRALLVLVKPFWCLGLGFILYSCSHGYGGVVNWCLTAGWMQVVSRLTFCMYILHLPVIMLWVVSKRGRDHFSDYTMFYYFCGHLIVTMIVSAIWTLMFESPFIAIERLVFGGSRKPRQNRELGNSAGIPPPPPLEPGSEKITIVHKQPY</sequence>
<keyword evidence="3" id="KW-0732">Signal</keyword>
<feature type="transmembrane region" description="Helical" evidence="2">
    <location>
        <begin position="582"/>
        <end position="604"/>
    </location>
</feature>
<name>A0A9N9QKU8_9CUCU</name>
<evidence type="ECO:0000313" key="6">
    <source>
        <dbReference type="Proteomes" id="UP001152799"/>
    </source>
</evidence>
<feature type="transmembrane region" description="Helical" evidence="2">
    <location>
        <begin position="308"/>
        <end position="330"/>
    </location>
</feature>
<feature type="signal peptide" evidence="3">
    <location>
        <begin position="1"/>
        <end position="22"/>
    </location>
</feature>
<evidence type="ECO:0000256" key="3">
    <source>
        <dbReference type="SAM" id="SignalP"/>
    </source>
</evidence>
<feature type="transmembrane region" description="Helical" evidence="2">
    <location>
        <begin position="267"/>
        <end position="288"/>
    </location>
</feature>
<evidence type="ECO:0000256" key="1">
    <source>
        <dbReference type="SAM" id="MobiDB-lite"/>
    </source>
</evidence>
<dbReference type="Pfam" id="PF20146">
    <property type="entry name" value="NRF"/>
    <property type="match status" value="1"/>
</dbReference>
<keyword evidence="6" id="KW-1185">Reference proteome</keyword>
<gene>
    <name evidence="5" type="ORF">CEUTPL_LOCUS3617</name>
</gene>
<dbReference type="SMART" id="SM00703">
    <property type="entry name" value="NRF"/>
    <property type="match status" value="1"/>
</dbReference>
<keyword evidence="2" id="KW-1133">Transmembrane helix</keyword>
<accession>A0A9N9QKU8</accession>
<feature type="transmembrane region" description="Helical" evidence="2">
    <location>
        <begin position="421"/>
        <end position="438"/>
    </location>
</feature>
<feature type="transmembrane region" description="Helical" evidence="2">
    <location>
        <begin position="199"/>
        <end position="221"/>
    </location>
</feature>
<dbReference type="PANTHER" id="PTHR11161:SF72">
    <property type="entry name" value="FI21449P1"/>
    <property type="match status" value="1"/>
</dbReference>
<dbReference type="EMBL" id="OU892288">
    <property type="protein sequence ID" value="CAG9762946.1"/>
    <property type="molecule type" value="Genomic_DNA"/>
</dbReference>
<feature type="transmembrane region" description="Helical" evidence="2">
    <location>
        <begin position="351"/>
        <end position="372"/>
    </location>
</feature>
<feature type="transmembrane region" description="Helical" evidence="2">
    <location>
        <begin position="510"/>
        <end position="529"/>
    </location>
</feature>
<evidence type="ECO:0000256" key="2">
    <source>
        <dbReference type="SAM" id="Phobius"/>
    </source>
</evidence>
<dbReference type="Pfam" id="PF01757">
    <property type="entry name" value="Acyl_transf_3"/>
    <property type="match status" value="1"/>
</dbReference>
<protein>
    <recommendedName>
        <fullName evidence="4">Nose resistant-to-fluoxetine protein N-terminal domain-containing protein</fullName>
    </recommendedName>
</protein>
<feature type="region of interest" description="Disordered" evidence="1">
    <location>
        <begin position="660"/>
        <end position="689"/>
    </location>
</feature>
<feature type="transmembrane region" description="Helical" evidence="2">
    <location>
        <begin position="541"/>
        <end position="561"/>
    </location>
</feature>
<dbReference type="InterPro" id="IPR006621">
    <property type="entry name" value="Nose-resist-to-fluoxetine_N"/>
</dbReference>
<reference evidence="5" key="1">
    <citation type="submission" date="2022-01" db="EMBL/GenBank/DDBJ databases">
        <authorList>
            <person name="King R."/>
        </authorList>
    </citation>
    <scope>NUCLEOTIDE SEQUENCE</scope>
</reference>
<feature type="domain" description="Nose resistant-to-fluoxetine protein N-terminal" evidence="4">
    <location>
        <begin position="64"/>
        <end position="187"/>
    </location>
</feature>
<organism evidence="5 6">
    <name type="scientific">Ceutorhynchus assimilis</name>
    <name type="common">cabbage seed weevil</name>
    <dbReference type="NCBI Taxonomy" id="467358"/>
    <lineage>
        <taxon>Eukaryota</taxon>
        <taxon>Metazoa</taxon>
        <taxon>Ecdysozoa</taxon>
        <taxon>Arthropoda</taxon>
        <taxon>Hexapoda</taxon>
        <taxon>Insecta</taxon>
        <taxon>Pterygota</taxon>
        <taxon>Neoptera</taxon>
        <taxon>Endopterygota</taxon>
        <taxon>Coleoptera</taxon>
        <taxon>Polyphaga</taxon>
        <taxon>Cucujiformia</taxon>
        <taxon>Curculionidae</taxon>
        <taxon>Ceutorhynchinae</taxon>
        <taxon>Ceutorhynchus</taxon>
    </lineage>
</organism>
<evidence type="ECO:0000313" key="5">
    <source>
        <dbReference type="EMBL" id="CAG9762946.1"/>
    </source>
</evidence>
<keyword evidence="2" id="KW-0472">Membrane</keyword>
<feature type="transmembrane region" description="Helical" evidence="2">
    <location>
        <begin position="445"/>
        <end position="463"/>
    </location>
</feature>
<dbReference type="GO" id="GO:0016747">
    <property type="term" value="F:acyltransferase activity, transferring groups other than amino-acyl groups"/>
    <property type="evidence" value="ECO:0007669"/>
    <property type="project" value="InterPro"/>
</dbReference>
<dbReference type="AlphaFoldDB" id="A0A9N9QKU8"/>
<dbReference type="Proteomes" id="UP001152799">
    <property type="component" value="Chromosome 12"/>
</dbReference>
<proteinExistence type="predicted"/>
<feature type="chain" id="PRO_5040485981" description="Nose resistant-to-fluoxetine protein N-terminal domain-containing protein" evidence="3">
    <location>
        <begin position="23"/>
        <end position="689"/>
    </location>
</feature>
<dbReference type="OrthoDB" id="118951at2759"/>
<feature type="transmembrane region" description="Helical" evidence="2">
    <location>
        <begin position="616"/>
        <end position="638"/>
    </location>
</feature>
<evidence type="ECO:0000259" key="4">
    <source>
        <dbReference type="SMART" id="SM00703"/>
    </source>
</evidence>
<dbReference type="InterPro" id="IPR002656">
    <property type="entry name" value="Acyl_transf_3_dom"/>
</dbReference>